<dbReference type="RefSeq" id="WP_413778634.1">
    <property type="nucleotide sequence ID" value="NZ_JAUOZS010000001.1"/>
</dbReference>
<protein>
    <submittedName>
        <fullName evidence="2">Uncharacterized protein</fullName>
    </submittedName>
</protein>
<accession>A0ABU3NTC2</accession>
<dbReference type="Proteomes" id="UP001254848">
    <property type="component" value="Unassembled WGS sequence"/>
</dbReference>
<proteinExistence type="predicted"/>
<keyword evidence="3" id="KW-1185">Reference proteome</keyword>
<reference evidence="2 3" key="1">
    <citation type="submission" date="2023-07" db="EMBL/GenBank/DDBJ databases">
        <title>The novel representative of Negativicutes class, Anaeroselena agilis gen. nov. sp. nov.</title>
        <authorList>
            <person name="Prokofeva M.I."/>
            <person name="Elcheninov A.G."/>
            <person name="Klyukina A."/>
            <person name="Kublanov I.V."/>
            <person name="Frolov E.N."/>
            <person name="Podosokorskaya O.A."/>
        </authorList>
    </citation>
    <scope>NUCLEOTIDE SEQUENCE [LARGE SCALE GENOMIC DNA]</scope>
    <source>
        <strain evidence="2 3">4137-cl</strain>
    </source>
</reference>
<sequence length="1066" mass="111417">MATIAELLIKIGADNSGLKKTLSDSQSSVQAAFSMVPITSFTGAISGATAGLGSMIGKLSGLAALAAGGFGLGAIVEGAVNSGEAVHELSERLGISTTEAARLSKVLKLTGGDAESFAGAMMRLDKNLFASGDAGEKVRATLALFGVSLTDSTGKLLPLNEQLANLSRGYKQAQAGGLQQEFIMQTLGVRGMALVKTLEDYHEASEKAALVKGVGLDPERLHELKLDMEVVTMQAGQIGMAFTSALAPVAQQLFPPIMSGLQTTAAFLSENRTQVVELTKDALGLLVAYKGIQLLASAGGAIGSFWQAAAAEAAASAAVQAGAAVGLSTAQERAIARAVAASDKMYAKMQADAVRTAQAAGLSAEQTAIVIAEKCVEIANASTAAAGRIRAEMTAAFLAQAEAATVAAGKTVAANEMAAASARVAATAGMEMAAATAAQGTAAVVAAEKTVGAMATARVAAGNFLSGLWALAGGWLGVAVATGFAIKALVEYLDGLHKVQSYDPKAEVWDDPSRPGKHLVGRTVAAQWVEAPGTEMGGYFMPEHTARVAMTDAEEEEHAAWKAWSDKQKNQKPWLQNGDGLDPDLAAKMAGIMADNGKDSKVHDRIARIQRANAQADQLIADLNKRIAASTSIAYEAGMANITDEVQRMNNQVAEITKNGGDVSGLADKIAEYQKVAAVKVKDVWRQAWQDVKDQAALVNAQLLHDKMAEADAEYQIALTRIEKERKAEIEAIAKNGNDREAINQANADAEAKKKLAARKRDYAKGDELLQQNQRALESASLQVAIASKTQAEVDAIREKGLKKYIEDLNTQYAAAAGDAERQLAIQRQLADAVAQQNQIAATQVETAWGVAFKEIRDEQTNYADIIVGAWHNIRSSVEDTFDKMVDQGLSATDALRNIFQSVVADIEKMFLKMWANQYIIGPLQQLLGGLIGGAAGASTTGSGAKTAGLTSIPSAAEANPLQHFAAGGTASGWSIVGEEGPELAYFGNTAHIYTAGQSAALLGSTRSAPASPSVNVNVVNRSGQQLSVSQQAQYDPATHTMLMQMFVDGVSKNLAGSRDLLFGRG</sequence>
<evidence type="ECO:0000313" key="3">
    <source>
        <dbReference type="Proteomes" id="UP001254848"/>
    </source>
</evidence>
<keyword evidence="1" id="KW-0175">Coiled coil</keyword>
<feature type="coiled-coil region" evidence="1">
    <location>
        <begin position="606"/>
        <end position="659"/>
    </location>
</feature>
<gene>
    <name evidence="2" type="ORF">Q4T40_02335</name>
</gene>
<comment type="caution">
    <text evidence="2">The sequence shown here is derived from an EMBL/GenBank/DDBJ whole genome shotgun (WGS) entry which is preliminary data.</text>
</comment>
<name>A0ABU3NTC2_9FIRM</name>
<evidence type="ECO:0000256" key="1">
    <source>
        <dbReference type="SAM" id="Coils"/>
    </source>
</evidence>
<organism evidence="2 3">
    <name type="scientific">Anaeroselena agilis</name>
    <dbReference type="NCBI Taxonomy" id="3063788"/>
    <lineage>
        <taxon>Bacteria</taxon>
        <taxon>Bacillati</taxon>
        <taxon>Bacillota</taxon>
        <taxon>Negativicutes</taxon>
        <taxon>Acetonemataceae</taxon>
        <taxon>Anaeroselena</taxon>
    </lineage>
</organism>
<dbReference type="EMBL" id="JAUOZS010000001">
    <property type="protein sequence ID" value="MDT8900074.1"/>
    <property type="molecule type" value="Genomic_DNA"/>
</dbReference>
<evidence type="ECO:0000313" key="2">
    <source>
        <dbReference type="EMBL" id="MDT8900074.1"/>
    </source>
</evidence>